<accession>A0A9X1ZBW9</accession>
<keyword evidence="1" id="KW-1133">Transmembrane helix</keyword>
<organism evidence="2 3">
    <name type="scientific">Shewanella algicola</name>
    <dbReference type="NCBI Taxonomy" id="640633"/>
    <lineage>
        <taxon>Bacteria</taxon>
        <taxon>Pseudomonadati</taxon>
        <taxon>Pseudomonadota</taxon>
        <taxon>Gammaproteobacteria</taxon>
        <taxon>Alteromonadales</taxon>
        <taxon>Shewanellaceae</taxon>
        <taxon>Shewanella</taxon>
    </lineage>
</organism>
<evidence type="ECO:0000256" key="1">
    <source>
        <dbReference type="SAM" id="Phobius"/>
    </source>
</evidence>
<name>A0A9X1ZBW9_9GAMM</name>
<evidence type="ECO:0000313" key="2">
    <source>
        <dbReference type="EMBL" id="MCL1107522.1"/>
    </source>
</evidence>
<evidence type="ECO:0008006" key="4">
    <source>
        <dbReference type="Google" id="ProtNLM"/>
    </source>
</evidence>
<protein>
    <recommendedName>
        <fullName evidence="4">DUF2726 domain-containing protein</fullName>
    </recommendedName>
</protein>
<keyword evidence="1" id="KW-0812">Transmembrane</keyword>
<keyword evidence="1" id="KW-0472">Membrane</keyword>
<evidence type="ECO:0000313" key="3">
    <source>
        <dbReference type="Proteomes" id="UP001139408"/>
    </source>
</evidence>
<reference evidence="2" key="1">
    <citation type="submission" date="2022-01" db="EMBL/GenBank/DDBJ databases">
        <title>Whole genome-based taxonomy of the Shewanellaceae.</title>
        <authorList>
            <person name="Martin-Rodriguez A.J."/>
        </authorList>
    </citation>
    <scope>NUCLEOTIDE SEQUENCE</scope>
    <source>
        <strain evidence="2">DSM 23803</strain>
    </source>
</reference>
<keyword evidence="3" id="KW-1185">Reference proteome</keyword>
<comment type="caution">
    <text evidence="2">The sequence shown here is derived from an EMBL/GenBank/DDBJ whole genome shotgun (WGS) entry which is preliminary data.</text>
</comment>
<dbReference type="Proteomes" id="UP001139408">
    <property type="component" value="Unassembled WGS sequence"/>
</dbReference>
<feature type="transmembrane region" description="Helical" evidence="1">
    <location>
        <begin position="6"/>
        <end position="29"/>
    </location>
</feature>
<dbReference type="EMBL" id="JAKILJ010000066">
    <property type="protein sequence ID" value="MCL1107522.1"/>
    <property type="molecule type" value="Genomic_DNA"/>
</dbReference>
<proteinExistence type="predicted"/>
<dbReference type="AlphaFoldDB" id="A0A9X1ZBW9"/>
<gene>
    <name evidence="2" type="ORF">L2749_20110</name>
</gene>
<dbReference type="RefSeq" id="WP_188926974.1">
    <property type="nucleotide sequence ID" value="NZ_BMQI01000067.1"/>
</dbReference>
<sequence>MFTSVFLSYAFVYSVLFIAVPFIIVMFIMTCIKFFKTDHEEHTVTLKKALFDTQSFDFMKSLQAMVGGKYDVCCNVPMDNVFEMDAHTAAENHTKLDYVVIDHDSSEVKLIISDFSKEDDANAKSLFEKFNVKLVEMARGKPYDVQMLQGVLPA</sequence>